<keyword evidence="1" id="KW-0812">Transmembrane</keyword>
<keyword evidence="1" id="KW-0472">Membrane</keyword>
<sequence length="116" mass="13171">MAHSDALTQLRDIQQRLSTCIAIPTADAVPSYLHLPATRWHNKLVVLLGVVFLCGCYPLGAGVHPHPTPLHPFPPSSDTCEPFMLEGNNRIELRRMPYLLHPYHSWQRHNDDHLHA</sequence>
<keyword evidence="3" id="KW-1185">Reference proteome</keyword>
<accession>C5L762</accession>
<dbReference type="GeneID" id="9060169"/>
<evidence type="ECO:0000256" key="1">
    <source>
        <dbReference type="SAM" id="Phobius"/>
    </source>
</evidence>
<reference evidence="2 3" key="1">
    <citation type="submission" date="2008-07" db="EMBL/GenBank/DDBJ databases">
        <authorList>
            <person name="El-Sayed N."/>
            <person name="Caler E."/>
            <person name="Inman J."/>
            <person name="Amedeo P."/>
            <person name="Hass B."/>
            <person name="Wortman J."/>
        </authorList>
    </citation>
    <scope>NUCLEOTIDE SEQUENCE [LARGE SCALE GENOMIC DNA]</scope>
    <source>
        <strain evidence="3">ATCC 50983 / TXsc</strain>
    </source>
</reference>
<name>C5L762_PERM5</name>
<keyword evidence="1" id="KW-1133">Transmembrane helix</keyword>
<evidence type="ECO:0000313" key="2">
    <source>
        <dbReference type="EMBL" id="EER07324.1"/>
    </source>
</evidence>
<dbReference type="RefSeq" id="XP_002775508.1">
    <property type="nucleotide sequence ID" value="XM_002775462.1"/>
</dbReference>
<dbReference type="InParanoid" id="C5L762"/>
<dbReference type="Proteomes" id="UP000007800">
    <property type="component" value="Unassembled WGS sequence"/>
</dbReference>
<proteinExistence type="predicted"/>
<gene>
    <name evidence="2" type="ORF">Pmar_PMAR020489</name>
</gene>
<organism evidence="3">
    <name type="scientific">Perkinsus marinus (strain ATCC 50983 / TXsc)</name>
    <dbReference type="NCBI Taxonomy" id="423536"/>
    <lineage>
        <taxon>Eukaryota</taxon>
        <taxon>Sar</taxon>
        <taxon>Alveolata</taxon>
        <taxon>Perkinsozoa</taxon>
        <taxon>Perkinsea</taxon>
        <taxon>Perkinsida</taxon>
        <taxon>Perkinsidae</taxon>
        <taxon>Perkinsus</taxon>
    </lineage>
</organism>
<evidence type="ECO:0000313" key="3">
    <source>
        <dbReference type="Proteomes" id="UP000007800"/>
    </source>
</evidence>
<protein>
    <submittedName>
        <fullName evidence="2">Uncharacterized protein</fullName>
    </submittedName>
</protein>
<dbReference type="AlphaFoldDB" id="C5L762"/>
<dbReference type="EMBL" id="GG679899">
    <property type="protein sequence ID" value="EER07324.1"/>
    <property type="molecule type" value="Genomic_DNA"/>
</dbReference>
<feature type="transmembrane region" description="Helical" evidence="1">
    <location>
        <begin position="44"/>
        <end position="63"/>
    </location>
</feature>